<evidence type="ECO:0000313" key="4">
    <source>
        <dbReference type="Proteomes" id="UP000183920"/>
    </source>
</evidence>
<protein>
    <recommendedName>
        <fullName evidence="5">Fructosamine kinase</fullName>
    </recommendedName>
</protein>
<gene>
    <name evidence="3" type="ORF">BN1804_00132</name>
</gene>
<evidence type="ECO:0000256" key="2">
    <source>
        <dbReference type="PIRNR" id="PIRNR006221"/>
    </source>
</evidence>
<evidence type="ECO:0000313" key="3">
    <source>
        <dbReference type="EMBL" id="CRL58963.1"/>
    </source>
</evidence>
<keyword evidence="2" id="KW-0808">Transferase</keyword>
<dbReference type="AlphaFoldDB" id="A0A0G4PZF5"/>
<sequence>MWQNIGRLLESNLGFSAKINEKIHLSSGDIHHTWKIYYGDTPVFVKSNLREFLPNFKNEAEQLEMLAKSQTIRTPRVLGIGNSKDASFLLLEFLPVQPFTPHSAYCFGQQLARLHQWEEQPSYGFDFDTQIDTTPQLNSWEKRWNHFYSEKRIGFQLQLASEKGMVFGDIDEITQIITHRLADHNPQPSLLHGNLWPKNCAAIGQSEGTVFDPACYWGDRECDIAMLPLCTAVPANIFDGYQSVWPLSDKFLSRQPIYQLYFFLNRCNLFGGEENYLEVRKIIDDLLATP</sequence>
<dbReference type="EMBL" id="CVRY01000001">
    <property type="protein sequence ID" value="CRL58963.1"/>
    <property type="molecule type" value="Genomic_DNA"/>
</dbReference>
<dbReference type="InterPro" id="IPR011009">
    <property type="entry name" value="Kinase-like_dom_sf"/>
</dbReference>
<dbReference type="Gene3D" id="3.30.200.20">
    <property type="entry name" value="Phosphorylase Kinase, domain 1"/>
    <property type="match status" value="1"/>
</dbReference>
<evidence type="ECO:0008006" key="5">
    <source>
        <dbReference type="Google" id="ProtNLM"/>
    </source>
</evidence>
<organism evidence="3 4">
    <name type="scientific">Proteus penneri</name>
    <dbReference type="NCBI Taxonomy" id="102862"/>
    <lineage>
        <taxon>Bacteria</taxon>
        <taxon>Pseudomonadati</taxon>
        <taxon>Pseudomonadota</taxon>
        <taxon>Gammaproteobacteria</taxon>
        <taxon>Enterobacterales</taxon>
        <taxon>Morganellaceae</taxon>
        <taxon>Proteus</taxon>
    </lineage>
</organism>
<dbReference type="PANTHER" id="PTHR12149:SF8">
    <property type="entry name" value="PROTEIN-RIBULOSAMINE 3-KINASE"/>
    <property type="match status" value="1"/>
</dbReference>
<dbReference type="Gene3D" id="3.90.1200.10">
    <property type="match status" value="1"/>
</dbReference>
<reference evidence="4" key="1">
    <citation type="submission" date="2015-06" db="EMBL/GenBank/DDBJ databases">
        <authorList>
            <person name="Urmite Genomes"/>
        </authorList>
    </citation>
    <scope>NUCLEOTIDE SEQUENCE [LARGE SCALE GENOMIC DNA]</scope>
    <source>
        <strain evidence="4">CSUR P1867</strain>
    </source>
</reference>
<evidence type="ECO:0000256" key="1">
    <source>
        <dbReference type="ARBA" id="ARBA00009460"/>
    </source>
</evidence>
<name>A0A0G4PZF5_9GAMM</name>
<keyword evidence="2" id="KW-0418">Kinase</keyword>
<dbReference type="RefSeq" id="WP_072062591.1">
    <property type="nucleotide sequence ID" value="NZ_CVRY01000001.1"/>
</dbReference>
<dbReference type="GO" id="GO:0016301">
    <property type="term" value="F:kinase activity"/>
    <property type="evidence" value="ECO:0007669"/>
    <property type="project" value="UniProtKB-UniRule"/>
</dbReference>
<dbReference type="Pfam" id="PF03881">
    <property type="entry name" value="Fructosamin_kin"/>
    <property type="match status" value="1"/>
</dbReference>
<dbReference type="PIRSF" id="PIRSF006221">
    <property type="entry name" value="Ketosamine-3-kinase"/>
    <property type="match status" value="1"/>
</dbReference>
<dbReference type="PANTHER" id="PTHR12149">
    <property type="entry name" value="FRUCTOSAMINE 3 KINASE-RELATED PROTEIN"/>
    <property type="match status" value="1"/>
</dbReference>
<comment type="similarity">
    <text evidence="1 2">Belongs to the fructosamine kinase family.</text>
</comment>
<accession>A0A0G4PZF5</accession>
<proteinExistence type="inferred from homology"/>
<dbReference type="SUPFAM" id="SSF56112">
    <property type="entry name" value="Protein kinase-like (PK-like)"/>
    <property type="match status" value="1"/>
</dbReference>
<dbReference type="InterPro" id="IPR016477">
    <property type="entry name" value="Fructo-/Ketosamine-3-kinase"/>
</dbReference>
<dbReference type="Proteomes" id="UP000183920">
    <property type="component" value="Unassembled WGS sequence"/>
</dbReference>